<feature type="signal peptide" evidence="6">
    <location>
        <begin position="1"/>
        <end position="31"/>
    </location>
</feature>
<organism evidence="7 8">
    <name type="scientific">Paenibacillus medicaginis</name>
    <dbReference type="NCBI Taxonomy" id="1470560"/>
    <lineage>
        <taxon>Bacteria</taxon>
        <taxon>Bacillati</taxon>
        <taxon>Bacillota</taxon>
        <taxon>Bacilli</taxon>
        <taxon>Bacillales</taxon>
        <taxon>Paenibacillaceae</taxon>
        <taxon>Paenibacillus</taxon>
    </lineage>
</organism>
<dbReference type="Proteomes" id="UP001580430">
    <property type="component" value="Unassembled WGS sequence"/>
</dbReference>
<dbReference type="PANTHER" id="PTHR34983">
    <property type="entry name" value="ARABINOGALACTAN ENDO-BETA-1,4-GALACTANASE A"/>
    <property type="match status" value="1"/>
</dbReference>
<dbReference type="InterPro" id="IPR011683">
    <property type="entry name" value="Glyco_hydro_53"/>
</dbReference>
<dbReference type="Gene3D" id="2.60.120.260">
    <property type="entry name" value="Galactose-binding domain-like"/>
    <property type="match status" value="1"/>
</dbReference>
<dbReference type="RefSeq" id="WP_375520408.1">
    <property type="nucleotide sequence ID" value="NZ_JBHIRY010000010.1"/>
</dbReference>
<comment type="catalytic activity">
    <reaction evidence="1 6">
        <text>The enzyme specifically hydrolyzes (1-&gt;4)-beta-D-galactosidic linkages in type I arabinogalactans.</text>
        <dbReference type="EC" id="3.2.1.89"/>
    </reaction>
</comment>
<dbReference type="GO" id="GO:0016787">
    <property type="term" value="F:hydrolase activity"/>
    <property type="evidence" value="ECO:0007669"/>
    <property type="project" value="UniProtKB-KW"/>
</dbReference>
<keyword evidence="8" id="KW-1185">Reference proteome</keyword>
<keyword evidence="4 6" id="KW-0378">Hydrolase</keyword>
<proteinExistence type="inferred from homology"/>
<feature type="chain" id="PRO_5044997897" description="Arabinogalactan endo-beta-1,4-galactanase" evidence="6">
    <location>
        <begin position="32"/>
        <end position="586"/>
    </location>
</feature>
<dbReference type="Gene3D" id="3.20.20.80">
    <property type="entry name" value="Glycosidases"/>
    <property type="match status" value="1"/>
</dbReference>
<sequence>MIKFVGGTRKIVTMFLLVIVLCVNSANISQAESPQATVPSGSLVNSLNPNEDFVPVAVTIANYDFEIAQGSKLKVWHASGDKSSSQQAASGYSGQYSLQHANSKKNYQVRTEQILTGLDNGYYTLTGWTKNSGGQRAAYLYAKGADKSESRTALPVSSQWIKVTVRGIQVNDGKMTVGIYSDAKAGNWLNLDFVEFVHDNRPYKLLKGGDVSELTQIEAKGGKFYDRKGKQKDLFQILKEEGHDIVRLRLYNDPGKGKGDRKYYRSAGFMDKPDILKLAKRAKAAGLQIQLSFHYSDYWTNGLLQIIPNEWQKQIQHLTTEQQKVDKLNQLLYDYTTEIMQAMKAQGTTPGYVSLGNEMQGGLLYPFGKVEDVTSENWDHLARFLQSGSQAVKAVSPSTKVIIHLDDAGNYDKYYDFFDQLNLYQVDYDIIGPSYYPFWTKKTVSQLVDFLNDIGQKYEKDIMIMETGFNWNPTLPDDSAGQLADNGPYPASMSSREGQRDFMYELFNGLKSVNNGRVIGDLYWDPIMIPAPGLGWAIREADDLPDKNVVSNTTLFDFDGRALPVFDAYRYNTEGLPSTTKQENEQ</sequence>
<name>A0ABV5C1P1_9BACL</name>
<evidence type="ECO:0000256" key="5">
    <source>
        <dbReference type="ARBA" id="ARBA00023295"/>
    </source>
</evidence>
<keyword evidence="6" id="KW-0732">Signal</keyword>
<evidence type="ECO:0000256" key="4">
    <source>
        <dbReference type="ARBA" id="ARBA00022801"/>
    </source>
</evidence>
<dbReference type="SUPFAM" id="SSF51445">
    <property type="entry name" value="(Trans)glycosidases"/>
    <property type="match status" value="1"/>
</dbReference>
<evidence type="ECO:0000313" key="7">
    <source>
        <dbReference type="EMBL" id="MFB5761270.1"/>
    </source>
</evidence>
<comment type="similarity">
    <text evidence="2 6">Belongs to the glycosyl hydrolase 53 family.</text>
</comment>
<keyword evidence="5 6" id="KW-0326">Glycosidase</keyword>
<dbReference type="EMBL" id="JBHIRY010000010">
    <property type="protein sequence ID" value="MFB5761270.1"/>
    <property type="molecule type" value="Genomic_DNA"/>
</dbReference>
<dbReference type="PANTHER" id="PTHR34983:SF1">
    <property type="entry name" value="ARABINOGALACTAN ENDO-BETA-1,4-GALACTANASE A"/>
    <property type="match status" value="1"/>
</dbReference>
<gene>
    <name evidence="7" type="ORF">ACE5LO_12790</name>
</gene>
<dbReference type="InterPro" id="IPR017853">
    <property type="entry name" value="GH"/>
</dbReference>
<dbReference type="Pfam" id="PF07745">
    <property type="entry name" value="Glyco_hydro_53"/>
    <property type="match status" value="1"/>
</dbReference>
<evidence type="ECO:0000256" key="3">
    <source>
        <dbReference type="ARBA" id="ARBA00012556"/>
    </source>
</evidence>
<reference evidence="7 8" key="1">
    <citation type="submission" date="2024-09" db="EMBL/GenBank/DDBJ databases">
        <title>Paenibacillus zeirhizospherea sp. nov., isolated from surface of the maize (Zea mays) roots in a horticulture field, Hungary.</title>
        <authorList>
            <person name="Marton D."/>
            <person name="Farkas M."/>
            <person name="Bedics A."/>
            <person name="Toth E."/>
            <person name="Tancsics A."/>
            <person name="Boka K."/>
            <person name="Marati G."/>
            <person name="Kriszt B."/>
            <person name="Cserhati M."/>
        </authorList>
    </citation>
    <scope>NUCLEOTIDE SEQUENCE [LARGE SCALE GENOMIC DNA]</scope>
    <source>
        <strain evidence="7 8">JCM 18446</strain>
    </source>
</reference>
<comment type="caution">
    <text evidence="7">The sequence shown here is derived from an EMBL/GenBank/DDBJ whole genome shotgun (WGS) entry which is preliminary data.</text>
</comment>
<protein>
    <recommendedName>
        <fullName evidence="3 6">Arabinogalactan endo-beta-1,4-galactanase</fullName>
        <ecNumber evidence="3 6">3.2.1.89</ecNumber>
    </recommendedName>
</protein>
<dbReference type="EC" id="3.2.1.89" evidence="3 6"/>
<evidence type="ECO:0000256" key="2">
    <source>
        <dbReference type="ARBA" id="ARBA00010687"/>
    </source>
</evidence>
<evidence type="ECO:0000256" key="6">
    <source>
        <dbReference type="RuleBase" id="RU361192"/>
    </source>
</evidence>
<accession>A0ABV5C1P1</accession>
<evidence type="ECO:0000256" key="1">
    <source>
        <dbReference type="ARBA" id="ARBA00001695"/>
    </source>
</evidence>
<evidence type="ECO:0000313" key="8">
    <source>
        <dbReference type="Proteomes" id="UP001580430"/>
    </source>
</evidence>